<evidence type="ECO:0000256" key="4">
    <source>
        <dbReference type="ARBA" id="ARBA00023212"/>
    </source>
</evidence>
<sequence>MAELFIIGQLCSAEQFPSKSLFCKWSVHAGTNWKIISGHKEGQTQVDSPSYDSRTWWCHPIDIHFASKGIQGWPKFHVQVYHYDNYGRSEIYGYGFCYVPTTPGTHTVDCHTWRPIGQYIIKL</sequence>
<dbReference type="EMBL" id="CARXXK010000001">
    <property type="protein sequence ID" value="CAI6343864.1"/>
    <property type="molecule type" value="Genomic_DNA"/>
</dbReference>
<organism evidence="8 9">
    <name type="scientific">Macrosiphum euphorbiae</name>
    <name type="common">potato aphid</name>
    <dbReference type="NCBI Taxonomy" id="13131"/>
    <lineage>
        <taxon>Eukaryota</taxon>
        <taxon>Metazoa</taxon>
        <taxon>Ecdysozoa</taxon>
        <taxon>Arthropoda</taxon>
        <taxon>Hexapoda</taxon>
        <taxon>Insecta</taxon>
        <taxon>Pterygota</taxon>
        <taxon>Neoptera</taxon>
        <taxon>Paraneoptera</taxon>
        <taxon>Hemiptera</taxon>
        <taxon>Sternorrhyncha</taxon>
        <taxon>Aphidomorpha</taxon>
        <taxon>Aphidoidea</taxon>
        <taxon>Aphididae</taxon>
        <taxon>Macrosiphini</taxon>
        <taxon>Macrosiphum</taxon>
    </lineage>
</organism>
<comment type="caution">
    <text evidence="8">The sequence shown here is derived from an EMBL/GenBank/DDBJ whole genome shotgun (WGS) entry which is preliminary data.</text>
</comment>
<gene>
    <name evidence="8" type="ORF">MEUPH1_LOCUS1071</name>
</gene>
<evidence type="ECO:0000256" key="2">
    <source>
        <dbReference type="ARBA" id="ARBA00022490"/>
    </source>
</evidence>
<protein>
    <recommendedName>
        <fullName evidence="7">B9 domain-containing protein 2</fullName>
    </recommendedName>
</protein>
<proteinExistence type="inferred from homology"/>
<dbReference type="Proteomes" id="UP001160148">
    <property type="component" value="Unassembled WGS sequence"/>
</dbReference>
<accession>A0AAV0VJK6</accession>
<dbReference type="PANTHER" id="PTHR12968:SF2">
    <property type="entry name" value="B9 DOMAIN-CONTAINING PROTEIN 2"/>
    <property type="match status" value="1"/>
</dbReference>
<evidence type="ECO:0000313" key="8">
    <source>
        <dbReference type="EMBL" id="CAI6343864.1"/>
    </source>
</evidence>
<evidence type="ECO:0000256" key="1">
    <source>
        <dbReference type="ARBA" id="ARBA00004120"/>
    </source>
</evidence>
<dbReference type="PANTHER" id="PTHR12968">
    <property type="entry name" value="B9 DOMAIN-CONTAINING"/>
    <property type="match status" value="1"/>
</dbReference>
<evidence type="ECO:0000256" key="7">
    <source>
        <dbReference type="ARBA" id="ARBA00039272"/>
    </source>
</evidence>
<comment type="subcellular location">
    <subcellularLocation>
        <location evidence="1">Cytoplasm</location>
        <location evidence="1">Cytoskeleton</location>
        <location evidence="1">Cilium basal body</location>
    </subcellularLocation>
</comment>
<keyword evidence="2" id="KW-0963">Cytoplasm</keyword>
<keyword evidence="5" id="KW-0966">Cell projection</keyword>
<evidence type="ECO:0000256" key="6">
    <source>
        <dbReference type="ARBA" id="ARBA00038411"/>
    </source>
</evidence>
<dbReference type="GO" id="GO:0060271">
    <property type="term" value="P:cilium assembly"/>
    <property type="evidence" value="ECO:0007669"/>
    <property type="project" value="TreeGrafter"/>
</dbReference>
<comment type="similarity">
    <text evidence="6">Belongs to the B9D family.</text>
</comment>
<evidence type="ECO:0000256" key="5">
    <source>
        <dbReference type="ARBA" id="ARBA00023273"/>
    </source>
</evidence>
<keyword evidence="4" id="KW-0206">Cytoskeleton</keyword>
<reference evidence="8 9" key="1">
    <citation type="submission" date="2023-01" db="EMBL/GenBank/DDBJ databases">
        <authorList>
            <person name="Whitehead M."/>
        </authorList>
    </citation>
    <scope>NUCLEOTIDE SEQUENCE [LARGE SCALE GENOMIC DNA]</scope>
</reference>
<dbReference type="GO" id="GO:0036038">
    <property type="term" value="C:MKS complex"/>
    <property type="evidence" value="ECO:0007669"/>
    <property type="project" value="TreeGrafter"/>
</dbReference>
<dbReference type="PROSITE" id="PS51381">
    <property type="entry name" value="C2_B9"/>
    <property type="match status" value="1"/>
</dbReference>
<dbReference type="Pfam" id="PF07162">
    <property type="entry name" value="B9-C2"/>
    <property type="match status" value="1"/>
</dbReference>
<dbReference type="AlphaFoldDB" id="A0AAV0VJK6"/>
<keyword evidence="9" id="KW-1185">Reference proteome</keyword>
<name>A0AAV0VJK6_9HEMI</name>
<evidence type="ECO:0000256" key="3">
    <source>
        <dbReference type="ARBA" id="ARBA00022794"/>
    </source>
</evidence>
<keyword evidence="3" id="KW-0970">Cilium biogenesis/degradation</keyword>
<dbReference type="InterPro" id="IPR010796">
    <property type="entry name" value="C2_B9-type_dom"/>
</dbReference>
<evidence type="ECO:0000313" key="9">
    <source>
        <dbReference type="Proteomes" id="UP001160148"/>
    </source>
</evidence>